<dbReference type="Pfam" id="PF14470">
    <property type="entry name" value="bPH_3"/>
    <property type="match status" value="1"/>
</dbReference>
<keyword evidence="4" id="KW-1185">Reference proteome</keyword>
<dbReference type="InterPro" id="IPR018649">
    <property type="entry name" value="SHOCT"/>
</dbReference>
<dbReference type="EMBL" id="CP122283">
    <property type="protein sequence ID" value="WGF40225.1"/>
    <property type="molecule type" value="Genomic_DNA"/>
</dbReference>
<name>A0ABY8KL63_9BACI</name>
<accession>A0ABY8KL63</accession>
<dbReference type="InterPro" id="IPR039519">
    <property type="entry name" value="YokE-like_PH"/>
</dbReference>
<feature type="domain" description="YokE-like PH" evidence="2">
    <location>
        <begin position="53"/>
        <end position="110"/>
    </location>
</feature>
<evidence type="ECO:0000313" key="3">
    <source>
        <dbReference type="EMBL" id="WGF40225.1"/>
    </source>
</evidence>
<dbReference type="Pfam" id="PF09851">
    <property type="entry name" value="SHOCT"/>
    <property type="match status" value="1"/>
</dbReference>
<feature type="domain" description="SHOCT" evidence="1">
    <location>
        <begin position="294"/>
        <end position="321"/>
    </location>
</feature>
<gene>
    <name evidence="3" type="ORF">QBO96_08135</name>
</gene>
<evidence type="ECO:0000313" key="4">
    <source>
        <dbReference type="Proteomes" id="UP001244564"/>
    </source>
</evidence>
<dbReference type="Proteomes" id="UP001244564">
    <property type="component" value="Chromosome"/>
</dbReference>
<evidence type="ECO:0000259" key="1">
    <source>
        <dbReference type="Pfam" id="PF09851"/>
    </source>
</evidence>
<evidence type="ECO:0000259" key="2">
    <source>
        <dbReference type="Pfam" id="PF14470"/>
    </source>
</evidence>
<proteinExistence type="predicted"/>
<reference evidence="3 4" key="1">
    <citation type="submission" date="2023-04" db="EMBL/GenBank/DDBJ databases">
        <title>Genomic of Lysinibacillus capsici TSBLM.</title>
        <authorList>
            <person name="Hu X.S."/>
            <person name="Yu C.H."/>
        </authorList>
    </citation>
    <scope>NUCLEOTIDE SEQUENCE [LARGE SCALE GENOMIC DNA]</scope>
    <source>
        <strain evidence="3 4">TSBLM</strain>
    </source>
</reference>
<dbReference type="RefSeq" id="WP_279495650.1">
    <property type="nucleotide sequence ID" value="NZ_CP122283.1"/>
</dbReference>
<protein>
    <submittedName>
        <fullName evidence="3">SHOCT domain-containing protein</fullName>
    </submittedName>
</protein>
<organism evidence="3 4">
    <name type="scientific">Lysinibacillus capsici</name>
    <dbReference type="NCBI Taxonomy" id="2115968"/>
    <lineage>
        <taxon>Bacteria</taxon>
        <taxon>Bacillati</taxon>
        <taxon>Bacillota</taxon>
        <taxon>Bacilli</taxon>
        <taxon>Bacillales</taxon>
        <taxon>Bacillaceae</taxon>
        <taxon>Lysinibacillus</taxon>
    </lineage>
</organism>
<sequence length="323" mass="36005">MYAVEQIKEYIKPEGWVLLNNFKKEINLIGEQVDDVEIVEGVAILVRGIGGLKQYLGVLTSKRFLTTDKQKKFISFNFNDIHKFTTNKKITSTEISFAYNTEAISINILSDDLGKRFLKDLQDKLGIISDTPSEKNDTEAREIVRVMKTIKMNIEILNGKEQLKQNGSGYKLVQAKPGTVEISVDYHDAETFKLVKWERVENVQKSASSIVGWTVIGSKFGNAGAIAGAMGANIGKDKSVATLFLKRENGEKVPLVIKCDKKDLEKLSLLILAEEEETNQAAVTPPPTTSIPTEELIKLKELLDVGILTQEEFDAKKKQLLGI</sequence>